<keyword evidence="2" id="KW-1185">Reference proteome</keyword>
<name>A0A913XV13_EXADI</name>
<organism evidence="1 2">
    <name type="scientific">Exaiptasia diaphana</name>
    <name type="common">Tropical sea anemone</name>
    <name type="synonym">Aiptasia pulchella</name>
    <dbReference type="NCBI Taxonomy" id="2652724"/>
    <lineage>
        <taxon>Eukaryota</taxon>
        <taxon>Metazoa</taxon>
        <taxon>Cnidaria</taxon>
        <taxon>Anthozoa</taxon>
        <taxon>Hexacorallia</taxon>
        <taxon>Actiniaria</taxon>
        <taxon>Aiptasiidae</taxon>
        <taxon>Exaiptasia</taxon>
    </lineage>
</organism>
<proteinExistence type="predicted"/>
<dbReference type="Proteomes" id="UP000887567">
    <property type="component" value="Unplaced"/>
</dbReference>
<accession>A0A913XV13</accession>
<evidence type="ECO:0000313" key="2">
    <source>
        <dbReference type="Proteomes" id="UP000887567"/>
    </source>
</evidence>
<dbReference type="RefSeq" id="XP_020910223.1">
    <property type="nucleotide sequence ID" value="XM_021054564.1"/>
</dbReference>
<reference evidence="1" key="1">
    <citation type="submission" date="2022-11" db="UniProtKB">
        <authorList>
            <consortium name="EnsemblMetazoa"/>
        </authorList>
    </citation>
    <scope>IDENTIFICATION</scope>
</reference>
<dbReference type="EnsemblMetazoa" id="XM_021054564.1">
    <property type="protein sequence ID" value="XP_020910223.1"/>
    <property type="gene ID" value="LOC110248070"/>
</dbReference>
<dbReference type="GeneID" id="110248070"/>
<protein>
    <submittedName>
        <fullName evidence="1">Uncharacterized protein</fullName>
    </submittedName>
</protein>
<dbReference type="AlphaFoldDB" id="A0A913XV13"/>
<evidence type="ECO:0000313" key="1">
    <source>
        <dbReference type="EnsemblMetazoa" id="XP_020910223.1"/>
    </source>
</evidence>
<dbReference type="OrthoDB" id="10466407at2759"/>
<dbReference type="KEGG" id="epa:110248070"/>
<sequence>MKKSHQKRIENPTVLKKLGINMLPRKLRTKVVYNDEEWLSNKVKGSSTYREDFKDYSMDDIQILKIDHPNVNKSTTEIYGQIPPSSPMTTTFRRNFKGEPGLPAKSCRPKWFAPDQSRQVGSTGYSYDYRTKPLPQQRSPPPTKIGNVLHTYPSNVLLPYTRPDQVISIWKPLRVLPPVNNVKSSDLLSALSKGSLSSTYRDDYLSIR</sequence>